<dbReference type="OrthoDB" id="9179688at2"/>
<name>A0A2S9GZI1_9BURK</name>
<organism evidence="1 2">
    <name type="scientific">Solimicrobium silvestre</name>
    <dbReference type="NCBI Taxonomy" id="2099400"/>
    <lineage>
        <taxon>Bacteria</taxon>
        <taxon>Pseudomonadati</taxon>
        <taxon>Pseudomonadota</taxon>
        <taxon>Betaproteobacteria</taxon>
        <taxon>Burkholderiales</taxon>
        <taxon>Oxalobacteraceae</taxon>
        <taxon>Solimicrobium</taxon>
    </lineage>
</organism>
<dbReference type="EMBL" id="PUGF01000009">
    <property type="protein sequence ID" value="PRC93113.1"/>
    <property type="molecule type" value="Genomic_DNA"/>
</dbReference>
<evidence type="ECO:0000313" key="1">
    <source>
        <dbReference type="EMBL" id="PRC93113.1"/>
    </source>
</evidence>
<dbReference type="AlphaFoldDB" id="A0A2S9GZI1"/>
<protein>
    <submittedName>
        <fullName evidence="1">Uncharacterized protein</fullName>
    </submittedName>
</protein>
<dbReference type="Proteomes" id="UP000237839">
    <property type="component" value="Unassembled WGS sequence"/>
</dbReference>
<dbReference type="InterPro" id="IPR059206">
    <property type="entry name" value="Sll1717-like"/>
</dbReference>
<proteinExistence type="predicted"/>
<dbReference type="NCBIfam" id="NF047389">
    <property type="entry name" value="ATPase_Sll1717"/>
    <property type="match status" value="1"/>
</dbReference>
<accession>A0A2S9GZI1</accession>
<gene>
    <name evidence="1" type="ORF">S2091_2199</name>
</gene>
<reference evidence="1 2" key="1">
    <citation type="submission" date="2018-02" db="EMBL/GenBank/DDBJ databases">
        <title>Solimicrobium silvestre gen. nov., sp. nov., isolated from alpine forest soil.</title>
        <authorList>
            <person name="Margesin R."/>
            <person name="Albuquerque L."/>
            <person name="Zhang D.-C."/>
            <person name="Froufe H.J.C."/>
            <person name="Severino R."/>
            <person name="Roxo I."/>
            <person name="Egas C."/>
            <person name="Da Costa M.S."/>
        </authorList>
    </citation>
    <scope>NUCLEOTIDE SEQUENCE [LARGE SCALE GENOMIC DNA]</scope>
    <source>
        <strain evidence="1 2">S20-91</strain>
    </source>
</reference>
<keyword evidence="2" id="KW-1185">Reference proteome</keyword>
<sequence>MVFKHIAQKNSPQKNIECIFLGSPEAEAEALPTSRMPLLKVYQDHHNLIDALQNEKFIICGKKGAGKSAFAEYISLLADDEPNLFCKFIRQGEFNLEHIVQIGKESGHEIERENLYTWLILTNILKLFADNQAANENDEYQLLSQFLKKNSGYIDIRGSEIKEMVVKDGFEINIEYLKRFFSSKFKKDVEIKQTRAPFYKLIPHLKEIILKVLQSKDEKENGNSYLLFFDDLDINFNAKDQNSIESIISLLRVSKEINNQFFAKNNLDSKVVILLRDDIAKSTSTASADTAKIFSSYSASINWYQDEYHKSFPETELNIRKFLNERIKYAFSVEHLVVNEVDPWLSLVNDPFDKSFPAESAPKTSFKYILDHTFFRPRDLILFFAPLQNHKYRFPLVRNDIHQLIGIYCEEIVNELKNELHCFYYQDEILNIFNAIGSISTACKQSFSNSITYAQACTIFEENCNDIIPRAIFSDLFERSIIGNMGSNGYVFYKHREPRSDTYSFNAEQNIVLHSALKVYCSNKGFS</sequence>
<dbReference type="RefSeq" id="WP_105531850.1">
    <property type="nucleotide sequence ID" value="NZ_PUGF01000009.1"/>
</dbReference>
<evidence type="ECO:0000313" key="2">
    <source>
        <dbReference type="Proteomes" id="UP000237839"/>
    </source>
</evidence>
<comment type="caution">
    <text evidence="1">The sequence shown here is derived from an EMBL/GenBank/DDBJ whole genome shotgun (WGS) entry which is preliminary data.</text>
</comment>